<dbReference type="PANTHER" id="PTHR11819:SF77">
    <property type="entry name" value="SODIUM_GLUCOSE COTRANSPORT PROTEIN"/>
    <property type="match status" value="1"/>
</dbReference>
<feature type="transmembrane region" description="Helical" evidence="7">
    <location>
        <begin position="445"/>
        <end position="464"/>
    </location>
</feature>
<feature type="transmembrane region" description="Helical" evidence="7">
    <location>
        <begin position="78"/>
        <end position="95"/>
    </location>
</feature>
<evidence type="ECO:0000313" key="8">
    <source>
        <dbReference type="EMBL" id="NGP89168.1"/>
    </source>
</evidence>
<accession>A0A6M1SZ54</accession>
<feature type="transmembrane region" description="Helical" evidence="7">
    <location>
        <begin position="543"/>
        <end position="565"/>
    </location>
</feature>
<reference evidence="8 9" key="1">
    <citation type="submission" date="2020-02" db="EMBL/GenBank/DDBJ databases">
        <title>Aliifodinibius halophilus 2W32, complete genome.</title>
        <authorList>
            <person name="Li Y."/>
            <person name="Wu S."/>
        </authorList>
    </citation>
    <scope>NUCLEOTIDE SEQUENCE [LARGE SCALE GENOMIC DNA]</scope>
    <source>
        <strain evidence="8 9">2W32</strain>
    </source>
</reference>
<comment type="caution">
    <text evidence="8">The sequence shown here is derived from an EMBL/GenBank/DDBJ whole genome shotgun (WGS) entry which is preliminary data.</text>
</comment>
<dbReference type="PANTHER" id="PTHR11819">
    <property type="entry name" value="SOLUTE CARRIER FAMILY 5"/>
    <property type="match status" value="1"/>
</dbReference>
<feature type="transmembrane region" description="Helical" evidence="7">
    <location>
        <begin position="387"/>
        <end position="406"/>
    </location>
</feature>
<keyword evidence="3 7" id="KW-0812">Transmembrane</keyword>
<dbReference type="GO" id="GO:0005886">
    <property type="term" value="C:plasma membrane"/>
    <property type="evidence" value="ECO:0007669"/>
    <property type="project" value="TreeGrafter"/>
</dbReference>
<dbReference type="InterPro" id="IPR038377">
    <property type="entry name" value="Na/Glc_symporter_sf"/>
</dbReference>
<keyword evidence="4 7" id="KW-1133">Transmembrane helix</keyword>
<feature type="transmembrane region" description="Helical" evidence="7">
    <location>
        <begin position="277"/>
        <end position="295"/>
    </location>
</feature>
<feature type="transmembrane region" description="Helical" evidence="7">
    <location>
        <begin position="418"/>
        <end position="436"/>
    </location>
</feature>
<name>A0A6M1SZ54_9BACT</name>
<evidence type="ECO:0000256" key="2">
    <source>
        <dbReference type="ARBA" id="ARBA00006434"/>
    </source>
</evidence>
<evidence type="ECO:0000313" key="9">
    <source>
        <dbReference type="Proteomes" id="UP000479132"/>
    </source>
</evidence>
<feature type="transmembrane region" description="Helical" evidence="7">
    <location>
        <begin position="153"/>
        <end position="174"/>
    </location>
</feature>
<evidence type="ECO:0000256" key="5">
    <source>
        <dbReference type="ARBA" id="ARBA00023136"/>
    </source>
</evidence>
<evidence type="ECO:0000256" key="4">
    <source>
        <dbReference type="ARBA" id="ARBA00022989"/>
    </source>
</evidence>
<evidence type="ECO:0000256" key="6">
    <source>
        <dbReference type="RuleBase" id="RU362091"/>
    </source>
</evidence>
<organism evidence="8 9">
    <name type="scientific">Fodinibius halophilus</name>
    <dbReference type="NCBI Taxonomy" id="1736908"/>
    <lineage>
        <taxon>Bacteria</taxon>
        <taxon>Pseudomonadati</taxon>
        <taxon>Balneolota</taxon>
        <taxon>Balneolia</taxon>
        <taxon>Balneolales</taxon>
        <taxon>Balneolaceae</taxon>
        <taxon>Fodinibius</taxon>
    </lineage>
</organism>
<evidence type="ECO:0000256" key="7">
    <source>
        <dbReference type="SAM" id="Phobius"/>
    </source>
</evidence>
<feature type="transmembrane region" description="Helical" evidence="7">
    <location>
        <begin position="476"/>
        <end position="494"/>
    </location>
</feature>
<comment type="similarity">
    <text evidence="2 6">Belongs to the sodium:solute symporter (SSF) (TC 2.A.21) family.</text>
</comment>
<feature type="transmembrane region" description="Helical" evidence="7">
    <location>
        <begin position="342"/>
        <end position="366"/>
    </location>
</feature>
<proteinExistence type="inferred from homology"/>
<dbReference type="Proteomes" id="UP000479132">
    <property type="component" value="Unassembled WGS sequence"/>
</dbReference>
<feature type="transmembrane region" description="Helical" evidence="7">
    <location>
        <begin position="186"/>
        <end position="204"/>
    </location>
</feature>
<feature type="transmembrane region" description="Helical" evidence="7">
    <location>
        <begin position="6"/>
        <end position="26"/>
    </location>
</feature>
<keyword evidence="5 7" id="KW-0472">Membrane</keyword>
<dbReference type="PROSITE" id="PS50283">
    <property type="entry name" value="NA_SOLUT_SYMP_3"/>
    <property type="match status" value="1"/>
</dbReference>
<dbReference type="AlphaFoldDB" id="A0A6M1SZ54"/>
<keyword evidence="9" id="KW-1185">Reference proteome</keyword>
<dbReference type="CDD" id="cd11477">
    <property type="entry name" value="SLC5sbd_u1"/>
    <property type="match status" value="1"/>
</dbReference>
<feature type="transmembrane region" description="Helical" evidence="7">
    <location>
        <begin position="127"/>
        <end position="147"/>
    </location>
</feature>
<protein>
    <submittedName>
        <fullName evidence="8">Na+:solute symporter</fullName>
    </submittedName>
</protein>
<dbReference type="Gene3D" id="1.20.1730.10">
    <property type="entry name" value="Sodium/glucose cotransporter"/>
    <property type="match status" value="1"/>
</dbReference>
<dbReference type="EMBL" id="JAALLS010000016">
    <property type="protein sequence ID" value="NGP89168.1"/>
    <property type="molecule type" value="Genomic_DNA"/>
</dbReference>
<dbReference type="RefSeq" id="WP_165269617.1">
    <property type="nucleotide sequence ID" value="NZ_JAALLS010000016.1"/>
</dbReference>
<gene>
    <name evidence="8" type="ORF">G3569_12480</name>
</gene>
<evidence type="ECO:0000256" key="1">
    <source>
        <dbReference type="ARBA" id="ARBA00004141"/>
    </source>
</evidence>
<sequence length="597" mass="65718">MLLTSIDWIIIAAYLVFSLVIGVWVARQAGKDSTEFFAAGKNMPWWLLGVSMVATTFSTDTPNLVTDIVRTQGVAGNWSWWAFLLTGMLTVFVYAQLWKRSGVLTDVEFYELRYSGKSAAFLRGFRAVYLGFLFNIIVMATVSLAAIKLGTVLMGLTPLQTILIAGTVTVIYSSLGGLKGILITDFFQFFLSLLGGLAAAYYALQHPDVGGLQGLITNAEVVPKLNIFPNFNNPSEMLGLLIIPLAVQWWSVYYPGSEPGGGGYIAQRMFAAKNENHSVGAVFFFNAAHFALRPWPWIIVGLASLIVYPDIASLKEAFPAAAGVADHDMGYPAMLTFLPKGLVGLVLASLIAAYMSTISTHLNWGSSYLVNDFYKRFIRPESSEKELVTVGRVSTVILMIFSGALALGMRSALDNFQILLQIGAGTGLIFILRWFWWRINAASEIAAMIISFLVAIYFRFFHSYTGLPTLTSWQELIWGVVITTIGWVTTMYLTRPTNQQRLVKFIELVKPGGPGWQKVRAKAKANGYTIEQEKGGWMVPQGILCMVLGTIVIYGALLATGYWIYGNSIPAVTLTIVTVVAGVLLYHAWKKLLSIRD</sequence>
<comment type="subcellular location">
    <subcellularLocation>
        <location evidence="1">Membrane</location>
        <topology evidence="1">Multi-pass membrane protein</topology>
    </subcellularLocation>
</comment>
<dbReference type="GO" id="GO:0005412">
    <property type="term" value="F:D-glucose:sodium symporter activity"/>
    <property type="evidence" value="ECO:0007669"/>
    <property type="project" value="TreeGrafter"/>
</dbReference>
<evidence type="ECO:0000256" key="3">
    <source>
        <dbReference type="ARBA" id="ARBA00022692"/>
    </source>
</evidence>
<feature type="transmembrane region" description="Helical" evidence="7">
    <location>
        <begin position="571"/>
        <end position="589"/>
    </location>
</feature>
<dbReference type="InterPro" id="IPR001734">
    <property type="entry name" value="Na/solute_symporter"/>
</dbReference>
<dbReference type="Pfam" id="PF00474">
    <property type="entry name" value="SSF"/>
    <property type="match status" value="1"/>
</dbReference>